<name>A0AAV5TRP8_9BILA</name>
<reference evidence="2" key="1">
    <citation type="submission" date="2023-10" db="EMBL/GenBank/DDBJ databases">
        <title>Genome assembly of Pristionchus species.</title>
        <authorList>
            <person name="Yoshida K."/>
            <person name="Sommer R.J."/>
        </authorList>
    </citation>
    <scope>NUCLEOTIDE SEQUENCE</scope>
    <source>
        <strain evidence="2">RS0144</strain>
    </source>
</reference>
<comment type="caution">
    <text evidence="2">The sequence shown here is derived from an EMBL/GenBank/DDBJ whole genome shotgun (WGS) entry which is preliminary data.</text>
</comment>
<feature type="non-terminal residue" evidence="2">
    <location>
        <position position="1"/>
    </location>
</feature>
<organism evidence="2 3">
    <name type="scientific">Pristionchus entomophagus</name>
    <dbReference type="NCBI Taxonomy" id="358040"/>
    <lineage>
        <taxon>Eukaryota</taxon>
        <taxon>Metazoa</taxon>
        <taxon>Ecdysozoa</taxon>
        <taxon>Nematoda</taxon>
        <taxon>Chromadorea</taxon>
        <taxon>Rhabditida</taxon>
        <taxon>Rhabditina</taxon>
        <taxon>Diplogasteromorpha</taxon>
        <taxon>Diplogasteroidea</taxon>
        <taxon>Neodiplogasteridae</taxon>
        <taxon>Pristionchus</taxon>
    </lineage>
</organism>
<proteinExistence type="predicted"/>
<keyword evidence="3" id="KW-1185">Reference proteome</keyword>
<evidence type="ECO:0000313" key="3">
    <source>
        <dbReference type="Proteomes" id="UP001432027"/>
    </source>
</evidence>
<accession>A0AAV5TRP8</accession>
<protein>
    <submittedName>
        <fullName evidence="2">Uncharacterized protein</fullName>
    </submittedName>
</protein>
<dbReference type="Proteomes" id="UP001432027">
    <property type="component" value="Unassembled WGS sequence"/>
</dbReference>
<evidence type="ECO:0000313" key="2">
    <source>
        <dbReference type="EMBL" id="GMS97165.1"/>
    </source>
</evidence>
<sequence length="172" mass="19017">LTGSNNLGSSLDPSSDLLDNHWASAGSLSDIRLCLRASLDRSRNGDSTHTHNKKSYNQERRGGSSWRADLSTRCALCPLLLPPYPSNDTHQPDADVDDIPTCRTAPSNESSAQLPILAGLLVFSPHSQDHCCWIHLQVRRHYNIRQRSAGFICIVDPMRVNLLAAREGEYAI</sequence>
<feature type="non-terminal residue" evidence="2">
    <location>
        <position position="172"/>
    </location>
</feature>
<dbReference type="AlphaFoldDB" id="A0AAV5TRP8"/>
<feature type="region of interest" description="Disordered" evidence="1">
    <location>
        <begin position="41"/>
        <end position="64"/>
    </location>
</feature>
<evidence type="ECO:0000256" key="1">
    <source>
        <dbReference type="SAM" id="MobiDB-lite"/>
    </source>
</evidence>
<gene>
    <name evidence="2" type="ORF">PENTCL1PPCAC_19340</name>
</gene>
<dbReference type="EMBL" id="BTSX01000004">
    <property type="protein sequence ID" value="GMS97165.1"/>
    <property type="molecule type" value="Genomic_DNA"/>
</dbReference>